<dbReference type="AlphaFoldDB" id="A0A8D8YYR7"/>
<dbReference type="GO" id="GO:0008270">
    <property type="term" value="F:zinc ion binding"/>
    <property type="evidence" value="ECO:0007669"/>
    <property type="project" value="UniProtKB-KW"/>
</dbReference>
<evidence type="ECO:0000313" key="7">
    <source>
        <dbReference type="EMBL" id="CAG6737538.1"/>
    </source>
</evidence>
<dbReference type="PANTHER" id="PTHR24403:SF67">
    <property type="entry name" value="FI01116P-RELATED"/>
    <property type="match status" value="1"/>
</dbReference>
<evidence type="ECO:0000259" key="6">
    <source>
        <dbReference type="PROSITE" id="PS50157"/>
    </source>
</evidence>
<evidence type="ECO:0000256" key="4">
    <source>
        <dbReference type="ARBA" id="ARBA00022833"/>
    </source>
</evidence>
<dbReference type="GO" id="GO:0005634">
    <property type="term" value="C:nucleus"/>
    <property type="evidence" value="ECO:0007669"/>
    <property type="project" value="TreeGrafter"/>
</dbReference>
<reference evidence="7" key="1">
    <citation type="submission" date="2021-05" db="EMBL/GenBank/DDBJ databases">
        <authorList>
            <person name="Alioto T."/>
            <person name="Alioto T."/>
            <person name="Gomez Garrido J."/>
        </authorList>
    </citation>
    <scope>NUCLEOTIDE SEQUENCE</scope>
</reference>
<keyword evidence="4" id="KW-0862">Zinc</keyword>
<dbReference type="EMBL" id="HBUF01403649">
    <property type="protein sequence ID" value="CAG6737538.1"/>
    <property type="molecule type" value="Transcribed_RNA"/>
</dbReference>
<feature type="domain" description="C2H2-type" evidence="6">
    <location>
        <begin position="17"/>
        <end position="45"/>
    </location>
</feature>
<dbReference type="Gene3D" id="3.30.160.60">
    <property type="entry name" value="Classic Zinc Finger"/>
    <property type="match status" value="2"/>
</dbReference>
<dbReference type="PANTHER" id="PTHR24403">
    <property type="entry name" value="ZINC FINGER PROTEIN"/>
    <property type="match status" value="1"/>
</dbReference>
<accession>A0A8D8YYR7</accession>
<organism evidence="7">
    <name type="scientific">Cacopsylla melanoneura</name>
    <dbReference type="NCBI Taxonomy" id="428564"/>
    <lineage>
        <taxon>Eukaryota</taxon>
        <taxon>Metazoa</taxon>
        <taxon>Ecdysozoa</taxon>
        <taxon>Arthropoda</taxon>
        <taxon>Hexapoda</taxon>
        <taxon>Insecta</taxon>
        <taxon>Pterygota</taxon>
        <taxon>Neoptera</taxon>
        <taxon>Paraneoptera</taxon>
        <taxon>Hemiptera</taxon>
        <taxon>Sternorrhyncha</taxon>
        <taxon>Psylloidea</taxon>
        <taxon>Psyllidae</taxon>
        <taxon>Psyllinae</taxon>
        <taxon>Cacopsylla</taxon>
    </lineage>
</organism>
<dbReference type="FunFam" id="3.30.160.60:FF:000072">
    <property type="entry name" value="zinc finger protein 143 isoform X1"/>
    <property type="match status" value="1"/>
</dbReference>
<name>A0A8D8YYR7_9HEMI</name>
<dbReference type="InterPro" id="IPR036236">
    <property type="entry name" value="Znf_C2H2_sf"/>
</dbReference>
<evidence type="ECO:0000256" key="3">
    <source>
        <dbReference type="ARBA" id="ARBA00022771"/>
    </source>
</evidence>
<keyword evidence="2" id="KW-0677">Repeat</keyword>
<evidence type="ECO:0000256" key="1">
    <source>
        <dbReference type="ARBA" id="ARBA00022723"/>
    </source>
</evidence>
<dbReference type="SMART" id="SM00355">
    <property type="entry name" value="ZnF_C2H2"/>
    <property type="match status" value="3"/>
</dbReference>
<feature type="domain" description="C2H2-type" evidence="6">
    <location>
        <begin position="46"/>
        <end position="73"/>
    </location>
</feature>
<dbReference type="EMBL" id="HBUF01573738">
    <property type="protein sequence ID" value="CAG6767538.1"/>
    <property type="molecule type" value="Transcribed_RNA"/>
</dbReference>
<sequence length="107" mass="12839">MLDHCRDCQSMDKSLRYKCYQCKYETQFRTDLKKHIMRVHVKLKPYKCSSCKYQAVTQHSLKTHMRRHTGDKPYSCGFCPYTASHLRSLYLHLKIKHNVDKVDINLK</sequence>
<dbReference type="SUPFAM" id="SSF57667">
    <property type="entry name" value="beta-beta-alpha zinc fingers"/>
    <property type="match status" value="2"/>
</dbReference>
<keyword evidence="3 5" id="KW-0863">Zinc-finger</keyword>
<evidence type="ECO:0000256" key="2">
    <source>
        <dbReference type="ARBA" id="ARBA00022737"/>
    </source>
</evidence>
<dbReference type="InterPro" id="IPR013087">
    <property type="entry name" value="Znf_C2H2_type"/>
</dbReference>
<dbReference type="EMBL" id="HBUF01231225">
    <property type="protein sequence ID" value="CAG6673411.1"/>
    <property type="molecule type" value="Transcribed_RNA"/>
</dbReference>
<keyword evidence="1" id="KW-0479">Metal-binding</keyword>
<dbReference type="PROSITE" id="PS50157">
    <property type="entry name" value="ZINC_FINGER_C2H2_2"/>
    <property type="match status" value="2"/>
</dbReference>
<proteinExistence type="predicted"/>
<protein>
    <submittedName>
        <fullName evidence="7">Zinc finger and BTB domain-containing protein 7A</fullName>
    </submittedName>
</protein>
<dbReference type="InterPro" id="IPR050688">
    <property type="entry name" value="Zinc_finger/UBP_domain"/>
</dbReference>
<dbReference type="GO" id="GO:0045944">
    <property type="term" value="P:positive regulation of transcription by RNA polymerase II"/>
    <property type="evidence" value="ECO:0007669"/>
    <property type="project" value="TreeGrafter"/>
</dbReference>
<evidence type="ECO:0000256" key="5">
    <source>
        <dbReference type="PROSITE-ProRule" id="PRU00042"/>
    </source>
</evidence>